<protein>
    <submittedName>
        <fullName evidence="1">Uncharacterized protein</fullName>
    </submittedName>
</protein>
<dbReference type="EMBL" id="JACVVK020000056">
    <property type="protein sequence ID" value="KAK7497687.1"/>
    <property type="molecule type" value="Genomic_DNA"/>
</dbReference>
<evidence type="ECO:0000313" key="1">
    <source>
        <dbReference type="EMBL" id="KAK7497687.1"/>
    </source>
</evidence>
<gene>
    <name evidence="1" type="ORF">BaRGS_00011082</name>
</gene>
<organism evidence="1 2">
    <name type="scientific">Batillaria attramentaria</name>
    <dbReference type="NCBI Taxonomy" id="370345"/>
    <lineage>
        <taxon>Eukaryota</taxon>
        <taxon>Metazoa</taxon>
        <taxon>Spiralia</taxon>
        <taxon>Lophotrochozoa</taxon>
        <taxon>Mollusca</taxon>
        <taxon>Gastropoda</taxon>
        <taxon>Caenogastropoda</taxon>
        <taxon>Sorbeoconcha</taxon>
        <taxon>Cerithioidea</taxon>
        <taxon>Batillariidae</taxon>
        <taxon>Batillaria</taxon>
    </lineage>
</organism>
<dbReference type="Proteomes" id="UP001519460">
    <property type="component" value="Unassembled WGS sequence"/>
</dbReference>
<keyword evidence="2" id="KW-1185">Reference proteome</keyword>
<accession>A0ABD0LDP4</accession>
<sequence length="213" mass="23125">MQFNKRCDVTSFGPHGPWSSTRYCLSLDNSLHVTGRAGEAQIIVPVPATTPAAAEAPTETVMEHLLQRLADVFAEAGVEETVDERVDGVVDEEGLHAELVSDLTHRAQAALEILDSAAKDHHDQVREETQDVGEGDGEEYRGCLPTRICLLLTCGVVSSAPFFLPLPRGRVPVVKLLLLFRLCWFSAAAASASEESSVLVWSDPCSKKNNKKS</sequence>
<evidence type="ECO:0000313" key="2">
    <source>
        <dbReference type="Proteomes" id="UP001519460"/>
    </source>
</evidence>
<reference evidence="1 2" key="1">
    <citation type="journal article" date="2023" name="Sci. Data">
        <title>Genome assembly of the Korean intertidal mud-creeper Batillaria attramentaria.</title>
        <authorList>
            <person name="Patra A.K."/>
            <person name="Ho P.T."/>
            <person name="Jun S."/>
            <person name="Lee S.J."/>
            <person name="Kim Y."/>
            <person name="Won Y.J."/>
        </authorList>
    </citation>
    <scope>NUCLEOTIDE SEQUENCE [LARGE SCALE GENOMIC DNA]</scope>
    <source>
        <strain evidence="1">Wonlab-2016</strain>
    </source>
</reference>
<proteinExistence type="predicted"/>
<comment type="caution">
    <text evidence="1">The sequence shown here is derived from an EMBL/GenBank/DDBJ whole genome shotgun (WGS) entry which is preliminary data.</text>
</comment>
<dbReference type="AlphaFoldDB" id="A0ABD0LDP4"/>
<name>A0ABD0LDP4_9CAEN</name>